<reference evidence="3" key="1">
    <citation type="submission" date="2018-08" db="EMBL/GenBank/DDBJ databases">
        <authorList>
            <person name="Zhang J."/>
            <person name="Du Z.-J."/>
        </authorList>
    </citation>
    <scope>NUCLEOTIDE SEQUENCE [LARGE SCALE GENOMIC DNA]</scope>
    <source>
        <strain evidence="3">KCTC 52655</strain>
    </source>
</reference>
<evidence type="ECO:0000313" key="3">
    <source>
        <dbReference type="Proteomes" id="UP000256561"/>
    </source>
</evidence>
<dbReference type="CDD" id="cd00077">
    <property type="entry name" value="HDc"/>
    <property type="match status" value="1"/>
</dbReference>
<gene>
    <name evidence="2" type="ORF">DXV75_14090</name>
</gene>
<dbReference type="PANTHER" id="PTHR43155">
    <property type="entry name" value="CYCLIC DI-GMP PHOSPHODIESTERASE PA4108-RELATED"/>
    <property type="match status" value="1"/>
</dbReference>
<comment type="caution">
    <text evidence="2">The sequence shown here is derived from an EMBL/GenBank/DDBJ whole genome shotgun (WGS) entry which is preliminary data.</text>
</comment>
<dbReference type="EMBL" id="QRHA01000011">
    <property type="protein sequence ID" value="RDV24346.1"/>
    <property type="molecule type" value="Genomic_DNA"/>
</dbReference>
<dbReference type="OrthoDB" id="9764808at2"/>
<protein>
    <submittedName>
        <fullName evidence="2">HD-GYP domain-containing protein</fullName>
    </submittedName>
</protein>
<accession>A0A3D8M3Y2</accession>
<dbReference type="Pfam" id="PF11871">
    <property type="entry name" value="DUF3391"/>
    <property type="match status" value="1"/>
</dbReference>
<dbReference type="GO" id="GO:0008081">
    <property type="term" value="F:phosphoric diester hydrolase activity"/>
    <property type="evidence" value="ECO:0007669"/>
    <property type="project" value="UniProtKB-ARBA"/>
</dbReference>
<dbReference type="PANTHER" id="PTHR43155:SF2">
    <property type="entry name" value="CYCLIC DI-GMP PHOSPHODIESTERASE PA4108"/>
    <property type="match status" value="1"/>
</dbReference>
<dbReference type="PROSITE" id="PS51832">
    <property type="entry name" value="HD_GYP"/>
    <property type="match status" value="1"/>
</dbReference>
<dbReference type="InterPro" id="IPR003607">
    <property type="entry name" value="HD/PDEase_dom"/>
</dbReference>
<dbReference type="SUPFAM" id="SSF109604">
    <property type="entry name" value="HD-domain/PDEase-like"/>
    <property type="match status" value="1"/>
</dbReference>
<proteinExistence type="predicted"/>
<organism evidence="2 3">
    <name type="scientific">Alteromonas aestuariivivens</name>
    <dbReference type="NCBI Taxonomy" id="1938339"/>
    <lineage>
        <taxon>Bacteria</taxon>
        <taxon>Pseudomonadati</taxon>
        <taxon>Pseudomonadota</taxon>
        <taxon>Gammaproteobacteria</taxon>
        <taxon>Alteromonadales</taxon>
        <taxon>Alteromonadaceae</taxon>
        <taxon>Alteromonas/Salinimonas group</taxon>
        <taxon>Alteromonas</taxon>
    </lineage>
</organism>
<sequence>MLKNISIDELKPGMYVNQVIRQSGRLKMRSKGVVKTQSVVEMLKAKGILELEIDLSRSQMATPETTLAADKKPLQKAAHKARLSPSQALNAANELHQQAVSIQRGLLRALKNGAACDMESATKLSGQIISSVLENPSALSCLAHIKDKDQYLLEHSINCCILMAIFASHLGYDQATTEQVCLGVLLMDLGMSEVPDALRCQGTKLSAEQWQQIQAHVTKGTEMVETAGCVPELVLTVIQQHHERQDGTGYPAGLSGDEISEFARMAAIVDSYDAMISQRSHQNSVTPALALKRLTKEKGLDQTLVKQFIQCLGVHPVGSLVKLKSGKLGIVTQLGKSDLLKPVIMTFYNVNAGHYSEIKQLDLSRADDDIVSVVRPDEFGINLPKFFRDVFLHQIPDK</sequence>
<dbReference type="Proteomes" id="UP000256561">
    <property type="component" value="Unassembled WGS sequence"/>
</dbReference>
<name>A0A3D8M3Y2_9ALTE</name>
<dbReference type="Pfam" id="PF13487">
    <property type="entry name" value="HD_5"/>
    <property type="match status" value="1"/>
</dbReference>
<keyword evidence="3" id="KW-1185">Reference proteome</keyword>
<feature type="domain" description="HD-GYP" evidence="1">
    <location>
        <begin position="130"/>
        <end position="324"/>
    </location>
</feature>
<dbReference type="RefSeq" id="WP_115594073.1">
    <property type="nucleotide sequence ID" value="NZ_QRHA01000011.1"/>
</dbReference>
<dbReference type="InterPro" id="IPR037522">
    <property type="entry name" value="HD_GYP_dom"/>
</dbReference>
<dbReference type="InterPro" id="IPR021812">
    <property type="entry name" value="DUF3391"/>
</dbReference>
<evidence type="ECO:0000313" key="2">
    <source>
        <dbReference type="EMBL" id="RDV24346.1"/>
    </source>
</evidence>
<evidence type="ECO:0000259" key="1">
    <source>
        <dbReference type="PROSITE" id="PS51832"/>
    </source>
</evidence>
<dbReference type="Gene3D" id="1.10.3210.10">
    <property type="entry name" value="Hypothetical protein af1432"/>
    <property type="match status" value="1"/>
</dbReference>
<dbReference type="AlphaFoldDB" id="A0A3D8M3Y2"/>